<dbReference type="Gene3D" id="2.60.40.1120">
    <property type="entry name" value="Carboxypeptidase-like, regulatory domain"/>
    <property type="match status" value="1"/>
</dbReference>
<dbReference type="AlphaFoldDB" id="A0A1F7J689"/>
<gene>
    <name evidence="2" type="ORF">A3B50_04905</name>
</gene>
<evidence type="ECO:0000313" key="2">
    <source>
        <dbReference type="EMBL" id="OGK51109.1"/>
    </source>
</evidence>
<evidence type="ECO:0000256" key="1">
    <source>
        <dbReference type="SAM" id="Phobius"/>
    </source>
</evidence>
<proteinExistence type="predicted"/>
<feature type="transmembrane region" description="Helical" evidence="1">
    <location>
        <begin position="26"/>
        <end position="43"/>
    </location>
</feature>
<accession>A0A1F7J689</accession>
<sequence>MDQHPVPRQITTFEFKLIGFMTLRQFIYLLVFIPLGYVVYKLIPIPFLNFLLGFSVAGIGPLFAFVPFNDRPIDMMLKNLVKRLTSPTQYFFHKENPSLYFLQDLFFASDPHQTIAHVDSQAKLATYLAKTGSTNPEDATLVQKKQSIVDLFLHPQKVIAPQPAQPELHIKPQVEDVEKPTMQVVEEKEPVKQPFVTGVVTNNKKTPLPGILIYIKDQNDQPLRLLKTNPHGVFATYNQLPPGDYKFEIKDPKGSFFFDTMKLHLEQRSEKPLEFSSKELL</sequence>
<feature type="transmembrane region" description="Helical" evidence="1">
    <location>
        <begin position="49"/>
        <end position="68"/>
    </location>
</feature>
<evidence type="ECO:0008006" key="4">
    <source>
        <dbReference type="Google" id="ProtNLM"/>
    </source>
</evidence>
<evidence type="ECO:0000313" key="3">
    <source>
        <dbReference type="Proteomes" id="UP000178558"/>
    </source>
</evidence>
<name>A0A1F7J689_9BACT</name>
<organism evidence="2 3">
    <name type="scientific">Candidatus Roizmanbacteria bacterium RIFCSPLOWO2_01_FULL_40_42</name>
    <dbReference type="NCBI Taxonomy" id="1802066"/>
    <lineage>
        <taxon>Bacteria</taxon>
        <taxon>Candidatus Roizmaniibacteriota</taxon>
    </lineage>
</organism>
<dbReference type="EMBL" id="MGAQ01000005">
    <property type="protein sequence ID" value="OGK51109.1"/>
    <property type="molecule type" value="Genomic_DNA"/>
</dbReference>
<keyword evidence="1" id="KW-0472">Membrane</keyword>
<keyword evidence="1" id="KW-1133">Transmembrane helix</keyword>
<protein>
    <recommendedName>
        <fullName evidence="4">SD-repeat containing protein B domain-containing protein</fullName>
    </recommendedName>
</protein>
<dbReference type="SUPFAM" id="SSF49478">
    <property type="entry name" value="Cna protein B-type domain"/>
    <property type="match status" value="1"/>
</dbReference>
<keyword evidence="1" id="KW-0812">Transmembrane</keyword>
<reference evidence="2 3" key="1">
    <citation type="journal article" date="2016" name="Nat. Commun.">
        <title>Thousands of microbial genomes shed light on interconnected biogeochemical processes in an aquifer system.</title>
        <authorList>
            <person name="Anantharaman K."/>
            <person name="Brown C.T."/>
            <person name="Hug L.A."/>
            <person name="Sharon I."/>
            <person name="Castelle C.J."/>
            <person name="Probst A.J."/>
            <person name="Thomas B.C."/>
            <person name="Singh A."/>
            <person name="Wilkins M.J."/>
            <person name="Karaoz U."/>
            <person name="Brodie E.L."/>
            <person name="Williams K.H."/>
            <person name="Hubbard S.S."/>
            <person name="Banfield J.F."/>
        </authorList>
    </citation>
    <scope>NUCLEOTIDE SEQUENCE [LARGE SCALE GENOMIC DNA]</scope>
</reference>
<comment type="caution">
    <text evidence="2">The sequence shown here is derived from an EMBL/GenBank/DDBJ whole genome shotgun (WGS) entry which is preliminary data.</text>
</comment>
<dbReference type="Pfam" id="PF12666">
    <property type="entry name" value="PrgI"/>
    <property type="match status" value="1"/>
</dbReference>
<dbReference type="Proteomes" id="UP000178558">
    <property type="component" value="Unassembled WGS sequence"/>
</dbReference>
<dbReference type="InterPro" id="IPR024414">
    <property type="entry name" value="Uncharacterised_PrgI"/>
</dbReference>